<comment type="caution">
    <text evidence="2">The sequence shown here is derived from an EMBL/GenBank/DDBJ whole genome shotgun (WGS) entry which is preliminary data.</text>
</comment>
<dbReference type="RefSeq" id="WP_266346307.1">
    <property type="nucleotide sequence ID" value="NZ_JAPKNH010000015.1"/>
</dbReference>
<gene>
    <name evidence="2" type="ORF">ACFPP9_24850</name>
</gene>
<organism evidence="2 3">
    <name type="scientific">Kaistia terrae</name>
    <dbReference type="NCBI Taxonomy" id="537017"/>
    <lineage>
        <taxon>Bacteria</taxon>
        <taxon>Pseudomonadati</taxon>
        <taxon>Pseudomonadota</taxon>
        <taxon>Alphaproteobacteria</taxon>
        <taxon>Hyphomicrobiales</taxon>
        <taxon>Kaistiaceae</taxon>
        <taxon>Kaistia</taxon>
    </lineage>
</organism>
<dbReference type="Proteomes" id="UP001596150">
    <property type="component" value="Unassembled WGS sequence"/>
</dbReference>
<evidence type="ECO:0000313" key="2">
    <source>
        <dbReference type="EMBL" id="MFC5519016.1"/>
    </source>
</evidence>
<proteinExistence type="predicted"/>
<dbReference type="EMBL" id="JBHSML010000031">
    <property type="protein sequence ID" value="MFC5519016.1"/>
    <property type="molecule type" value="Genomic_DNA"/>
</dbReference>
<protein>
    <submittedName>
        <fullName evidence="2">Uncharacterized protein</fullName>
    </submittedName>
</protein>
<keyword evidence="3" id="KW-1185">Reference proteome</keyword>
<keyword evidence="1" id="KW-0732">Signal</keyword>
<evidence type="ECO:0000256" key="1">
    <source>
        <dbReference type="SAM" id="SignalP"/>
    </source>
</evidence>
<sequence length="117" mass="12020">MRMLIAAAAMTLAGFLPALADEPACGQAKETALSQAHEVAQQIKGEVVTIDDATTAQKTADMMFDALGKPSQPVASLIVLKAPGGVALVALFNPAGCFIVGIRVPLAMLIEMIGRSA</sequence>
<evidence type="ECO:0000313" key="3">
    <source>
        <dbReference type="Proteomes" id="UP001596150"/>
    </source>
</evidence>
<feature type="chain" id="PRO_5046203182" evidence="1">
    <location>
        <begin position="21"/>
        <end position="117"/>
    </location>
</feature>
<feature type="signal peptide" evidence="1">
    <location>
        <begin position="1"/>
        <end position="20"/>
    </location>
</feature>
<reference evidence="3" key="1">
    <citation type="journal article" date="2019" name="Int. J. Syst. Evol. Microbiol.">
        <title>The Global Catalogue of Microorganisms (GCM) 10K type strain sequencing project: providing services to taxonomists for standard genome sequencing and annotation.</title>
        <authorList>
            <consortium name="The Broad Institute Genomics Platform"/>
            <consortium name="The Broad Institute Genome Sequencing Center for Infectious Disease"/>
            <person name="Wu L."/>
            <person name="Ma J."/>
        </authorList>
    </citation>
    <scope>NUCLEOTIDE SEQUENCE [LARGE SCALE GENOMIC DNA]</scope>
    <source>
        <strain evidence="3">KACC 12633</strain>
    </source>
</reference>
<accession>A0ABW0Q2D2</accession>
<name>A0ABW0Q2D2_9HYPH</name>